<dbReference type="InterPro" id="IPR013384">
    <property type="entry name" value="Flagell_FlgL"/>
</dbReference>
<dbReference type="AlphaFoldDB" id="A0A4V2F2N2"/>
<comment type="caution">
    <text evidence="6">The sequence shown here is derived from an EMBL/GenBank/DDBJ whole genome shotgun (WGS) entry which is preliminary data.</text>
</comment>
<gene>
    <name evidence="6" type="ORF">EV675_5395</name>
</gene>
<feature type="domain" description="Flagellin N-terminal" evidence="5">
    <location>
        <begin position="3"/>
        <end position="140"/>
    </location>
</feature>
<keyword evidence="7" id="KW-1185">Reference proteome</keyword>
<dbReference type="SUPFAM" id="SSF64518">
    <property type="entry name" value="Phase 1 flagellin"/>
    <property type="match status" value="1"/>
</dbReference>
<proteinExistence type="inferred from homology"/>
<sequence length="404" mass="42754">MRVSTNQFYDNSIRAINSQQSALLQVSQQLSAQRKLLSPSDDPVAAGREVALDATLKANEQMLKNQADAKGLLEGTENYLVEAGNTLQLALTRIVQAGGGGLNEENRQSILADLKGLRDQLMSVANTQDENGNYVFAGYKRDSQPFVRNASGVVYQGDAGVRQSQIGPNRVIDVSFSGNYLFGDIPTGRNGLDAGAASGNTGSATLTSSTVTDRQAWSAAAAYGPYTIEFGADGAYTVSDRDGAEVGTGTLGEDGQTIDIAGVQIGFSGRPAEGDKLSFGPSRSQSVFDTLDQAIAALGQPASETESVSRANALYEANLNLNSALNRLLEARSSIGSRLTEVEAATTAGETRGEQITGELSRVVGSDLETMTELTGELAKRTYTVQAAQQTYTQIARMSIFNYL</sequence>
<comment type="subcellular location">
    <subcellularLocation>
        <location evidence="1">Bacterial flagellum</location>
    </subcellularLocation>
    <subcellularLocation>
        <location evidence="2">Secreted</location>
    </subcellularLocation>
</comment>
<keyword evidence="6" id="KW-0969">Cilium</keyword>
<comment type="similarity">
    <text evidence="3">Belongs to the bacterial flagellin family.</text>
</comment>
<dbReference type="InterPro" id="IPR001492">
    <property type="entry name" value="Flagellin"/>
</dbReference>
<keyword evidence="4" id="KW-0975">Bacterial flagellum</keyword>
<evidence type="ECO:0000256" key="3">
    <source>
        <dbReference type="ARBA" id="ARBA00005709"/>
    </source>
</evidence>
<evidence type="ECO:0000313" key="6">
    <source>
        <dbReference type="EMBL" id="RZS78738.1"/>
    </source>
</evidence>
<keyword evidence="6" id="KW-0966">Cell projection</keyword>
<dbReference type="Gene3D" id="1.20.1330.10">
    <property type="entry name" value="f41 fragment of flagellin, N-terminal domain"/>
    <property type="match status" value="1"/>
</dbReference>
<name>A0A4V2F2N2_9BURK</name>
<evidence type="ECO:0000259" key="5">
    <source>
        <dbReference type="Pfam" id="PF00669"/>
    </source>
</evidence>
<dbReference type="InterPro" id="IPR001029">
    <property type="entry name" value="Flagellin_N"/>
</dbReference>
<dbReference type="GO" id="GO:0005576">
    <property type="term" value="C:extracellular region"/>
    <property type="evidence" value="ECO:0007669"/>
    <property type="project" value="UniProtKB-SubCell"/>
</dbReference>
<accession>A0A4V2F2N2</accession>
<protein>
    <submittedName>
        <fullName evidence="6">Flagellar hook-associated protein 3 FlgL</fullName>
    </submittedName>
</protein>
<dbReference type="GO" id="GO:0071973">
    <property type="term" value="P:bacterial-type flagellum-dependent cell motility"/>
    <property type="evidence" value="ECO:0007669"/>
    <property type="project" value="InterPro"/>
</dbReference>
<dbReference type="PANTHER" id="PTHR42792">
    <property type="entry name" value="FLAGELLIN"/>
    <property type="match status" value="1"/>
</dbReference>
<dbReference type="Proteomes" id="UP000292445">
    <property type="component" value="Unassembled WGS sequence"/>
</dbReference>
<dbReference type="PANTHER" id="PTHR42792:SF1">
    <property type="entry name" value="FLAGELLAR HOOK-ASSOCIATED PROTEIN 3"/>
    <property type="match status" value="1"/>
</dbReference>
<reference evidence="6 7" key="1">
    <citation type="submission" date="2019-02" db="EMBL/GenBank/DDBJ databases">
        <title>Genomic Encyclopedia of Type Strains, Phase IV (KMG-IV): sequencing the most valuable type-strain genomes for metagenomic binning, comparative biology and taxonomic classification.</title>
        <authorList>
            <person name="Goeker M."/>
        </authorList>
    </citation>
    <scope>NUCLEOTIDE SEQUENCE [LARGE SCALE GENOMIC DNA]</scope>
    <source>
        <strain evidence="6 7">K24</strain>
    </source>
</reference>
<dbReference type="RefSeq" id="WP_130361683.1">
    <property type="nucleotide sequence ID" value="NZ_SGXC01000003.1"/>
</dbReference>
<dbReference type="Pfam" id="PF00669">
    <property type="entry name" value="Flagellin_N"/>
    <property type="match status" value="1"/>
</dbReference>
<dbReference type="NCBIfam" id="TIGR02550">
    <property type="entry name" value="flagell_flgL"/>
    <property type="match status" value="1"/>
</dbReference>
<organism evidence="6 7">
    <name type="scientific">Pigmentiphaga kullae</name>
    <dbReference type="NCBI Taxonomy" id="151784"/>
    <lineage>
        <taxon>Bacteria</taxon>
        <taxon>Pseudomonadati</taxon>
        <taxon>Pseudomonadota</taxon>
        <taxon>Betaproteobacteria</taxon>
        <taxon>Burkholderiales</taxon>
        <taxon>Alcaligenaceae</taxon>
        <taxon>Pigmentiphaga</taxon>
    </lineage>
</organism>
<evidence type="ECO:0000256" key="2">
    <source>
        <dbReference type="ARBA" id="ARBA00004613"/>
    </source>
</evidence>
<dbReference type="OrthoDB" id="9768249at2"/>
<dbReference type="GO" id="GO:0009424">
    <property type="term" value="C:bacterial-type flagellum hook"/>
    <property type="evidence" value="ECO:0007669"/>
    <property type="project" value="InterPro"/>
</dbReference>
<dbReference type="GO" id="GO:0005198">
    <property type="term" value="F:structural molecule activity"/>
    <property type="evidence" value="ECO:0007669"/>
    <property type="project" value="InterPro"/>
</dbReference>
<evidence type="ECO:0000256" key="1">
    <source>
        <dbReference type="ARBA" id="ARBA00004365"/>
    </source>
</evidence>
<dbReference type="EMBL" id="SGXC01000003">
    <property type="protein sequence ID" value="RZS78738.1"/>
    <property type="molecule type" value="Genomic_DNA"/>
</dbReference>
<keyword evidence="6" id="KW-0282">Flagellum</keyword>
<evidence type="ECO:0000256" key="4">
    <source>
        <dbReference type="ARBA" id="ARBA00023143"/>
    </source>
</evidence>
<evidence type="ECO:0000313" key="7">
    <source>
        <dbReference type="Proteomes" id="UP000292445"/>
    </source>
</evidence>